<dbReference type="AlphaFoldDB" id="A0AAF0EQI8"/>
<proteinExistence type="inferred from homology"/>
<dbReference type="EMBL" id="CP119893">
    <property type="protein sequence ID" value="WFD26357.1"/>
    <property type="molecule type" value="Genomic_DNA"/>
</dbReference>
<dbReference type="Pfam" id="PF09797">
    <property type="entry name" value="NatB_MDM20"/>
    <property type="match status" value="1"/>
</dbReference>
<name>A0AAF0EQI8_9BASI</name>
<comment type="similarity">
    <text evidence="1">Belongs to the MDM20/NAA25 family.</text>
</comment>
<dbReference type="Gene3D" id="1.25.40.1040">
    <property type="match status" value="1"/>
</dbReference>
<evidence type="ECO:0000313" key="3">
    <source>
        <dbReference type="Proteomes" id="UP001213623"/>
    </source>
</evidence>
<dbReference type="GO" id="GO:0031416">
    <property type="term" value="C:NatB complex"/>
    <property type="evidence" value="ECO:0007669"/>
    <property type="project" value="TreeGrafter"/>
</dbReference>
<gene>
    <name evidence="2" type="primary">MDM20</name>
    <name evidence="2" type="ORF">MNAN1_001338</name>
</gene>
<dbReference type="PANTHER" id="PTHR22767">
    <property type="entry name" value="N-TERMINAL ACETYLTRANSFERASE-RELATED"/>
    <property type="match status" value="1"/>
</dbReference>
<reference evidence="2" key="1">
    <citation type="submission" date="2023-03" db="EMBL/GenBank/DDBJ databases">
        <title>Mating type loci evolution in Malassezia.</title>
        <authorList>
            <person name="Coelho M.A."/>
        </authorList>
    </citation>
    <scope>NUCLEOTIDE SEQUENCE</scope>
    <source>
        <strain evidence="2">CBS 9557</strain>
    </source>
</reference>
<sequence length="616" mass="69598">MGTAKGNVLDQYRCIDVYNAIESRNYPLAVKKADSLLQAGPFPLASALKALALFRLGRKDQAAEETEKVLSQKVDLNVIMPLDVVLPQLGRAQQLADLYLAASQAHPDDEELAEGTLLCLVKNHMYQRALQLLLKRFRVHKDKKDFWRYIQVAILHSQRLQPPGSKLALEVAYRLFKEQELDDTSFSEDVLSLYLSFFLIQGKDRLQEALQVLEQPHCKSLANNSLTIQFQLRECWKVLGDNKSLLNDCRSRIAQGDRNWAVISECINTMGLLASKSMDQDDVDLIIKAAEQDRWEDRGSFLGVLELFRVSHDRHLEKPSGLNYAELVRKYLETFLSKPSCFDDVRPFLAHFPDADRESLMAWVHDVPDLSTESNIVRKVNAAKITRFFQTDLDSAKATCLSLLHDYSQSFEHVHVPDTEMHPGDDLALLAAMEACTGPEALNTAAVIALHGCDKSNRAYRLRLFLIRLLLRLGCLKLALEHFEALGLKAVQFDTVSHYMMDRNSSFGGSHAADIANQWESHMQHFYSHSAYEVPEALGRAFSNGKFSQVSDLCEFNDCLAHSCAKVILELDMVRSKFVNQDLVDSEYASAQGIVQKIIDLVNGMLELLMISRPHQ</sequence>
<organism evidence="2 3">
    <name type="scientific">Malassezia nana</name>
    <dbReference type="NCBI Taxonomy" id="180528"/>
    <lineage>
        <taxon>Eukaryota</taxon>
        <taxon>Fungi</taxon>
        <taxon>Dikarya</taxon>
        <taxon>Basidiomycota</taxon>
        <taxon>Ustilaginomycotina</taxon>
        <taxon>Malasseziomycetes</taxon>
        <taxon>Malasseziales</taxon>
        <taxon>Malasseziaceae</taxon>
        <taxon>Malassezia</taxon>
    </lineage>
</organism>
<protein>
    <submittedName>
        <fullName evidence="2">Mitochondrial distribution and morphology</fullName>
    </submittedName>
</protein>
<evidence type="ECO:0000313" key="2">
    <source>
        <dbReference type="EMBL" id="WFD26357.1"/>
    </source>
</evidence>
<dbReference type="Proteomes" id="UP001213623">
    <property type="component" value="Chromosome 2"/>
</dbReference>
<dbReference type="InterPro" id="IPR019183">
    <property type="entry name" value="NAA25_NatB_aux_su"/>
</dbReference>
<accession>A0AAF0EQI8</accession>
<evidence type="ECO:0000256" key="1">
    <source>
        <dbReference type="ARBA" id="ARBA00006298"/>
    </source>
</evidence>
<dbReference type="InterPro" id="IPR011990">
    <property type="entry name" value="TPR-like_helical_dom_sf"/>
</dbReference>
<keyword evidence="3" id="KW-1185">Reference proteome</keyword>
<dbReference type="SUPFAM" id="SSF48452">
    <property type="entry name" value="TPR-like"/>
    <property type="match status" value="1"/>
</dbReference>
<dbReference type="PANTHER" id="PTHR22767:SF3">
    <property type="entry name" value="N-ALPHA-ACETYLTRANSFERASE 25, NATB AUXILIARY SUBUNIT"/>
    <property type="match status" value="1"/>
</dbReference>